<evidence type="ECO:0000256" key="2">
    <source>
        <dbReference type="ARBA" id="ARBA00005587"/>
    </source>
</evidence>
<dbReference type="Proteomes" id="UP000215305">
    <property type="component" value="Unassembled WGS sequence"/>
</dbReference>
<feature type="compositionally biased region" description="Polar residues" evidence="6">
    <location>
        <begin position="703"/>
        <end position="714"/>
    </location>
</feature>
<feature type="region of interest" description="Disordered" evidence="6">
    <location>
        <begin position="590"/>
        <end position="669"/>
    </location>
</feature>
<keyword evidence="3 7" id="KW-0812">Transmembrane</keyword>
<comment type="similarity">
    <text evidence="2">Belongs to the acetate uptake transporter (AceTr) (TC 2.A.96) family.</text>
</comment>
<protein>
    <submittedName>
        <fullName evidence="8">Uncharacterized protein</fullName>
    </submittedName>
</protein>
<feature type="transmembrane region" description="Helical" evidence="7">
    <location>
        <begin position="969"/>
        <end position="990"/>
    </location>
</feature>
<gene>
    <name evidence="8" type="ORF">CDV56_109630</name>
</gene>
<dbReference type="PANTHER" id="PTHR31123">
    <property type="entry name" value="ACCUMULATION OF DYADS PROTEIN 2-RELATED"/>
    <property type="match status" value="1"/>
</dbReference>
<feature type="transmembrane region" description="Helical" evidence="7">
    <location>
        <begin position="945"/>
        <end position="962"/>
    </location>
</feature>
<evidence type="ECO:0000256" key="1">
    <source>
        <dbReference type="ARBA" id="ARBA00004141"/>
    </source>
</evidence>
<feature type="transmembrane region" description="Helical" evidence="7">
    <location>
        <begin position="912"/>
        <end position="933"/>
    </location>
</feature>
<evidence type="ECO:0000256" key="6">
    <source>
        <dbReference type="SAM" id="MobiDB-lite"/>
    </source>
</evidence>
<evidence type="ECO:0000313" key="9">
    <source>
        <dbReference type="Proteomes" id="UP000215305"/>
    </source>
</evidence>
<keyword evidence="4 7" id="KW-1133">Transmembrane helix</keyword>
<dbReference type="InterPro" id="IPR051633">
    <property type="entry name" value="AceTr"/>
</dbReference>
<keyword evidence="9" id="KW-1185">Reference proteome</keyword>
<feature type="compositionally biased region" description="Basic and acidic residues" evidence="6">
    <location>
        <begin position="656"/>
        <end position="669"/>
    </location>
</feature>
<dbReference type="InterPro" id="IPR000791">
    <property type="entry name" value="Gpr1/Fun34/SatP-like"/>
</dbReference>
<feature type="transmembrane region" description="Helical" evidence="7">
    <location>
        <begin position="1002"/>
        <end position="1021"/>
    </location>
</feature>
<dbReference type="GO" id="GO:0005886">
    <property type="term" value="C:plasma membrane"/>
    <property type="evidence" value="ECO:0007669"/>
    <property type="project" value="TreeGrafter"/>
</dbReference>
<accession>A0A397HVZ3</accession>
<evidence type="ECO:0000313" key="8">
    <source>
        <dbReference type="EMBL" id="RHZ67385.1"/>
    </source>
</evidence>
<feature type="region of interest" description="Disordered" evidence="6">
    <location>
        <begin position="697"/>
        <end position="782"/>
    </location>
</feature>
<dbReference type="Pfam" id="PF01184">
    <property type="entry name" value="Gpr1_Fun34_YaaH"/>
    <property type="match status" value="1"/>
</dbReference>
<dbReference type="EMBL" id="NKHU02000007">
    <property type="protein sequence ID" value="RHZ67385.1"/>
    <property type="molecule type" value="Genomic_DNA"/>
</dbReference>
<evidence type="ECO:0000256" key="7">
    <source>
        <dbReference type="SAM" id="Phobius"/>
    </source>
</evidence>
<name>A0A397HVZ3_ASPTH</name>
<feature type="region of interest" description="Disordered" evidence="6">
    <location>
        <begin position="386"/>
        <end position="421"/>
    </location>
</feature>
<reference evidence="8" key="1">
    <citation type="submission" date="2018-08" db="EMBL/GenBank/DDBJ databases">
        <title>Draft genome sequence of azole-resistant Aspergillus thermomutatus (Neosartorya pseudofischeri) strain HMR AF 39, isolated from a human nasal aspirate.</title>
        <authorList>
            <person name="Parent-Michaud M."/>
            <person name="Dufresne P.J."/>
            <person name="Fournier E."/>
            <person name="Martineau C."/>
            <person name="Moreira S."/>
            <person name="Perkins V."/>
            <person name="De Repentigny L."/>
            <person name="Dufresne S.F."/>
        </authorList>
    </citation>
    <scope>NUCLEOTIDE SEQUENCE [LARGE SCALE GENOMIC DNA]</scope>
    <source>
        <strain evidence="8">HMR AF 39</strain>
    </source>
</reference>
<evidence type="ECO:0000256" key="3">
    <source>
        <dbReference type="ARBA" id="ARBA00022692"/>
    </source>
</evidence>
<feature type="compositionally biased region" description="Basic and acidic residues" evidence="6">
    <location>
        <begin position="762"/>
        <end position="773"/>
    </location>
</feature>
<evidence type="ECO:0000256" key="4">
    <source>
        <dbReference type="ARBA" id="ARBA00022989"/>
    </source>
</evidence>
<dbReference type="GO" id="GO:0015123">
    <property type="term" value="F:acetate transmembrane transporter activity"/>
    <property type="evidence" value="ECO:0007669"/>
    <property type="project" value="TreeGrafter"/>
</dbReference>
<comment type="subcellular location">
    <subcellularLocation>
        <location evidence="1">Membrane</location>
        <topology evidence="1">Multi-pass membrane protein</topology>
    </subcellularLocation>
</comment>
<feature type="compositionally biased region" description="Polar residues" evidence="6">
    <location>
        <begin position="598"/>
        <end position="636"/>
    </location>
</feature>
<feature type="transmembrane region" description="Helical" evidence="7">
    <location>
        <begin position="879"/>
        <end position="900"/>
    </location>
</feature>
<feature type="compositionally biased region" description="Basic and acidic residues" evidence="6">
    <location>
        <begin position="720"/>
        <end position="729"/>
    </location>
</feature>
<comment type="caution">
    <text evidence="8">The sequence shown here is derived from an EMBL/GenBank/DDBJ whole genome shotgun (WGS) entry which is preliminary data.</text>
</comment>
<sequence length="1065" mass="118877">MNSNTRPYTTDSLTTIDPTYEDAGNWENSEASKDKLDHCLPFRPTATSPFLLDAHYFCRKGKRRSIRQVGRIPPPILGASTEPSLESEHKWHPVCQQSLKFAMSLQTVASKWETVVPADEIDSLASARDAIKSYYNVDQDNFNDFTKELLPREEWQKESFGIVEQAFRQNQQTSPKLLYALYQAAKMHRGIISEHLTKDANDSAAGISASSWKFGQLVDLCCVPLFDVGLEAILPSDPKTLVKDVCDKIDSCYIVKRILKEITMATDPELTKFSTTHMSWFLLNPWCLFFTSLRDLLTRSKAEVDSPKKNISREWETLDMDENKLEASSEQLLHRFMEVVLLLFSILCGGRDEYRSTPGRADGQIIVGTKQCNILDDGYVYVTRGGTSGHPELSPGSKLGPNDRRPATTRPAQGVMTHTPADRNRYGGVPIIRYEAKRLAKSSNVHAQIFSELLSAAVMNMDYLNDTDPEASILPPELTGQGLDSNQKPSAPYHDAFVIHVHHYHLTIHTARFPADYLRWITNLGNKNSPKMHYCILYKVTASYNLADPTKRLEAARDILILLWAIRNGGPTKDGSRLFVARAVMRQSVGGEKRTGQKKSMQVENQATSQHNTSGKQPTMTIPKNTTFLSGKQPTMTPADEKPDRLVKTPSAMEEELSHKDVDSGKMAEHVHSSVYDRENIDEDDIYAHPIKKNGKTRLAEEQVSSFNETNESESALKGMQEERKDKSQRSRPIQSKGRLGRRDDKDRQSPSQLLEPSDGYHPVDKAKSRVMDEGTQNKQGAKKVIRIGNQSSAQQEMPIYAGSKPKTRAKKRTCIEMSLEANNREKVDRILERDPNVTIFLRPIAAPAALGLAGFAGSTWITATYIASWWGSESSPTLFFPFVAFWGGLGQFIAGFFGFAARDTLVTVIHVLWGSFWMSTGLIYLLVAIGTLPPHPIDQHYPELASWMIVLAFFTWSGAIASSARDLILCAVLSTLAIGTTIACCLFAYGGGVGTGMKVAAYFWIISSILAWWRVTVYLMEEAFGKGPVLKYFPIFRTPLEKSRPLLVPGIGEPGVKRGMPGLT</sequence>
<proteinExistence type="inferred from homology"/>
<dbReference type="PANTHER" id="PTHR31123:SF1">
    <property type="entry name" value="ACCUMULATION OF DYADS PROTEIN 2-RELATED"/>
    <property type="match status" value="1"/>
</dbReference>
<dbReference type="AlphaFoldDB" id="A0A397HVZ3"/>
<dbReference type="OrthoDB" id="3648309at2759"/>
<evidence type="ECO:0000256" key="5">
    <source>
        <dbReference type="ARBA" id="ARBA00023136"/>
    </source>
</evidence>
<dbReference type="VEuPathDB" id="FungiDB:CDV56_109630"/>
<organism evidence="8 9">
    <name type="scientific">Aspergillus thermomutatus</name>
    <name type="common">Neosartorya pseudofischeri</name>
    <dbReference type="NCBI Taxonomy" id="41047"/>
    <lineage>
        <taxon>Eukaryota</taxon>
        <taxon>Fungi</taxon>
        <taxon>Dikarya</taxon>
        <taxon>Ascomycota</taxon>
        <taxon>Pezizomycotina</taxon>
        <taxon>Eurotiomycetes</taxon>
        <taxon>Eurotiomycetidae</taxon>
        <taxon>Eurotiales</taxon>
        <taxon>Aspergillaceae</taxon>
        <taxon>Aspergillus</taxon>
        <taxon>Aspergillus subgen. Fumigati</taxon>
    </lineage>
</organism>
<dbReference type="GeneID" id="38131604"/>
<keyword evidence="5 7" id="KW-0472">Membrane</keyword>
<dbReference type="RefSeq" id="XP_026618636.1">
    <property type="nucleotide sequence ID" value="XM_026763249.1"/>
</dbReference>